<accession>A0A9Q8QNC8</accession>
<feature type="region of interest" description="Disordered" evidence="1">
    <location>
        <begin position="310"/>
        <end position="345"/>
    </location>
</feature>
<evidence type="ECO:0000313" key="4">
    <source>
        <dbReference type="Proteomes" id="UP000829364"/>
    </source>
</evidence>
<evidence type="ECO:0000313" key="3">
    <source>
        <dbReference type="EMBL" id="UNI21931.1"/>
    </source>
</evidence>
<dbReference type="RefSeq" id="XP_047845412.1">
    <property type="nucleotide sequence ID" value="XM_047989412.1"/>
</dbReference>
<dbReference type="PROSITE" id="PS00028">
    <property type="entry name" value="ZINC_FINGER_C2H2_1"/>
    <property type="match status" value="1"/>
</dbReference>
<feature type="region of interest" description="Disordered" evidence="1">
    <location>
        <begin position="28"/>
        <end position="50"/>
    </location>
</feature>
<reference evidence="3" key="1">
    <citation type="submission" date="2021-11" db="EMBL/GenBank/DDBJ databases">
        <title>Purpureocillium_takamizusanense_genome.</title>
        <authorList>
            <person name="Nguyen N.-H."/>
        </authorList>
    </citation>
    <scope>NUCLEOTIDE SEQUENCE</scope>
    <source>
        <strain evidence="3">PT3</strain>
    </source>
</reference>
<protein>
    <recommendedName>
        <fullName evidence="2">C2H2-type domain-containing protein</fullName>
    </recommendedName>
</protein>
<proteinExistence type="predicted"/>
<evidence type="ECO:0000256" key="1">
    <source>
        <dbReference type="SAM" id="MobiDB-lite"/>
    </source>
</evidence>
<dbReference type="KEGG" id="ptkz:JDV02_007875"/>
<feature type="domain" description="C2H2-type" evidence="2">
    <location>
        <begin position="96"/>
        <end position="120"/>
    </location>
</feature>
<dbReference type="GeneID" id="72069823"/>
<feature type="compositionally biased region" description="Low complexity" evidence="1">
    <location>
        <begin position="35"/>
        <end position="46"/>
    </location>
</feature>
<evidence type="ECO:0000259" key="2">
    <source>
        <dbReference type="PROSITE" id="PS00028"/>
    </source>
</evidence>
<feature type="compositionally biased region" description="Low complexity" evidence="1">
    <location>
        <begin position="319"/>
        <end position="339"/>
    </location>
</feature>
<feature type="region of interest" description="Disordered" evidence="1">
    <location>
        <begin position="855"/>
        <end position="897"/>
    </location>
</feature>
<sequence length="987" mass="108314">MESSSRRSSFEESGLAASALRRWTRSPAGHRLGLRRSGTGSTASASVTSFESERSSPNCVSREMSSDECSLHRFIVWVAVKRNGSARITPEQMRECPMLRCRRVFPNHEFMLQHLYSCEHLESSEYWCYDCGKAEHLGDVKCRRCLGHPSKRKRMMSLARNFFSSLGHKSKNGSLPDLDLDIKDDPPSYESALEPPKAELQSTEIHEIGSSEHYLATIPEAREEPESYPAYLFNMSSMTTTVAPQPQTVDLQNVRAVIDESLINWDLSPTPEPPNVAADVVARPSPYDRPVLQVHTQGLADYYRARSRGKSKAGMLAPSSSVRSTASTASTNSTSSTASHNISPMSAWSGSWSKAPGFDSALTSPADDLNLADVFPQGNSEYKRQVDFAAQMQMDVQDTAAGPVIQELPAELPTFDILHMPDALDTEPEPAPEPSSKEQHLEGNLAFHWPNNAQSSATMLANAFRNQYVDTPALIQTAQNVIEVHITHSMKGLRCDGKNHVVNQFCNMSAASVALAGLETMADLLSGNVVTSAVKLLCFVHVVYALSLVIDEQEAASRSTALFTQAVSYSSWLSRENKLAYIQVVDFLWKPDAMPVDDFVDLLRSSLSQPDFDPATSKGKAPATCQSMDRSDPLVFVAQYFLDEVEASVLRKATHIDIQASEVWREHINDINLDAHEGSPFAIAAEDAMTCLAQQHNGVPAFGSAMRDILDRVKSNHIATPRRLELELLQAGKMRLPLSVPFDNYILSVREQIDSLFQLFDMSFGHADPRLRYYRSGVQLVASVIGKTAPADVGMSNAEAAFEPLGFEGRMTPNMDDLLSQVPNCGLGLRVGLDVSLTDAPVPVRATSIPVVTVEPPAPMGASWMPTPEASSSSSLSSAAAGSPTSASPTPVSSSSKKVKADSCCDICGYRPKGDPRWFGGSMAKHRKLQHGTGPPKIYKCPYPGCTSQYKRRPDNLRQHQLDKGHFVDNDDDSSRRPSKKRKHMDR</sequence>
<dbReference type="EMBL" id="CP086360">
    <property type="protein sequence ID" value="UNI21931.1"/>
    <property type="molecule type" value="Genomic_DNA"/>
</dbReference>
<feature type="region of interest" description="Disordered" evidence="1">
    <location>
        <begin position="174"/>
        <end position="202"/>
    </location>
</feature>
<dbReference type="AlphaFoldDB" id="A0A9Q8QNC8"/>
<feature type="compositionally biased region" description="Low complexity" evidence="1">
    <location>
        <begin position="866"/>
        <end position="896"/>
    </location>
</feature>
<dbReference type="Gene3D" id="3.30.160.60">
    <property type="entry name" value="Classic Zinc Finger"/>
    <property type="match status" value="1"/>
</dbReference>
<dbReference type="InterPro" id="IPR013087">
    <property type="entry name" value="Znf_C2H2_type"/>
</dbReference>
<dbReference type="Proteomes" id="UP000829364">
    <property type="component" value="Chromosome 7"/>
</dbReference>
<feature type="compositionally biased region" description="Basic residues" evidence="1">
    <location>
        <begin position="977"/>
        <end position="987"/>
    </location>
</feature>
<feature type="compositionally biased region" description="Basic and acidic residues" evidence="1">
    <location>
        <begin position="952"/>
        <end position="976"/>
    </location>
</feature>
<feature type="region of interest" description="Disordered" evidence="1">
    <location>
        <begin position="950"/>
        <end position="987"/>
    </location>
</feature>
<dbReference type="OrthoDB" id="5366163at2759"/>
<organism evidence="3 4">
    <name type="scientific">Purpureocillium takamizusanense</name>
    <dbReference type="NCBI Taxonomy" id="2060973"/>
    <lineage>
        <taxon>Eukaryota</taxon>
        <taxon>Fungi</taxon>
        <taxon>Dikarya</taxon>
        <taxon>Ascomycota</taxon>
        <taxon>Pezizomycotina</taxon>
        <taxon>Sordariomycetes</taxon>
        <taxon>Hypocreomycetidae</taxon>
        <taxon>Hypocreales</taxon>
        <taxon>Ophiocordycipitaceae</taxon>
        <taxon>Purpureocillium</taxon>
    </lineage>
</organism>
<keyword evidence="4" id="KW-1185">Reference proteome</keyword>
<gene>
    <name evidence="3" type="ORF">JDV02_007875</name>
</gene>
<name>A0A9Q8QNC8_9HYPO</name>